<keyword evidence="2" id="KW-1003">Cell membrane</keyword>
<feature type="transmembrane region" description="Helical" evidence="7">
    <location>
        <begin position="341"/>
        <end position="364"/>
    </location>
</feature>
<keyword evidence="3 7" id="KW-0812">Transmembrane</keyword>
<keyword evidence="9" id="KW-1185">Reference proteome</keyword>
<evidence type="ECO:0000256" key="4">
    <source>
        <dbReference type="ARBA" id="ARBA00022989"/>
    </source>
</evidence>
<keyword evidence="5 7" id="KW-0472">Membrane</keyword>
<dbReference type="EMBL" id="CP089983">
    <property type="protein sequence ID" value="WXB09285.1"/>
    <property type="molecule type" value="Genomic_DNA"/>
</dbReference>
<gene>
    <name evidence="8" type="ORF">LVJ94_18870</name>
</gene>
<evidence type="ECO:0000256" key="5">
    <source>
        <dbReference type="ARBA" id="ARBA00023136"/>
    </source>
</evidence>
<accession>A0ABZ2LJG9</accession>
<protein>
    <submittedName>
        <fullName evidence="8">Flippase-like domain-containing protein</fullName>
    </submittedName>
</protein>
<name>A0ABZ2LJG9_9BACT</name>
<evidence type="ECO:0000313" key="9">
    <source>
        <dbReference type="Proteomes" id="UP001374803"/>
    </source>
</evidence>
<evidence type="ECO:0000256" key="2">
    <source>
        <dbReference type="ARBA" id="ARBA00022475"/>
    </source>
</evidence>
<feature type="transmembrane region" description="Helical" evidence="7">
    <location>
        <begin position="156"/>
        <end position="182"/>
    </location>
</feature>
<feature type="transmembrane region" description="Helical" evidence="7">
    <location>
        <begin position="265"/>
        <end position="284"/>
    </location>
</feature>
<evidence type="ECO:0000256" key="6">
    <source>
        <dbReference type="SAM" id="MobiDB-lite"/>
    </source>
</evidence>
<dbReference type="RefSeq" id="WP_394838956.1">
    <property type="nucleotide sequence ID" value="NZ_CP089929.1"/>
</dbReference>
<feature type="transmembrane region" description="Helical" evidence="7">
    <location>
        <begin position="67"/>
        <end position="85"/>
    </location>
</feature>
<feature type="transmembrane region" description="Helical" evidence="7">
    <location>
        <begin position="296"/>
        <end position="321"/>
    </location>
</feature>
<comment type="subcellular location">
    <subcellularLocation>
        <location evidence="1">Cell membrane</location>
        <topology evidence="1">Multi-pass membrane protein</topology>
    </subcellularLocation>
</comment>
<evidence type="ECO:0000256" key="3">
    <source>
        <dbReference type="ARBA" id="ARBA00022692"/>
    </source>
</evidence>
<sequence>MTAESSSPAPSESRSSESSTALEPPHGFFRRHTAKLVASAVITASLLFTLQKGGLKLLPDSGNFAHVRWWTLGGYFLTLVVMTYFRAVRWRFLLRSIATVPRRRVLAVSWIGFAAILLMPFRLGEFVRPFLIREKGKLSMTAATGTVVAERVVDGLYLSIILAIALITVPHVVPLPATVVGLPVSVAAVRRSGFVMLGVFTTAFIVIGVYYFAREWARRLTLAVFGLVSKKLGEKLADFAGRLADGLHAFGRGRDALGFLWESTIYWFANVGGMWLLAWGCGIVHGDGSAITFGEACALMGMLGVTVLIPGPPGLLGVFQAGIYAGMTMYFPTNVVTEQGAAYVFLLYMVQLVWTVVAALIFLVGQPGALKQLSASAEETVPAG</sequence>
<evidence type="ECO:0000313" key="8">
    <source>
        <dbReference type="EMBL" id="WXB09285.1"/>
    </source>
</evidence>
<organism evidence="8 9">
    <name type="scientific">Pendulispora rubella</name>
    <dbReference type="NCBI Taxonomy" id="2741070"/>
    <lineage>
        <taxon>Bacteria</taxon>
        <taxon>Pseudomonadati</taxon>
        <taxon>Myxococcota</taxon>
        <taxon>Myxococcia</taxon>
        <taxon>Myxococcales</taxon>
        <taxon>Sorangiineae</taxon>
        <taxon>Pendulisporaceae</taxon>
        <taxon>Pendulispora</taxon>
    </lineage>
</organism>
<feature type="transmembrane region" description="Helical" evidence="7">
    <location>
        <begin position="105"/>
        <end position="123"/>
    </location>
</feature>
<dbReference type="PANTHER" id="PTHR39087:SF2">
    <property type="entry name" value="UPF0104 MEMBRANE PROTEIN MJ1595"/>
    <property type="match status" value="1"/>
</dbReference>
<proteinExistence type="predicted"/>
<feature type="transmembrane region" description="Helical" evidence="7">
    <location>
        <begin position="194"/>
        <end position="213"/>
    </location>
</feature>
<keyword evidence="4 7" id="KW-1133">Transmembrane helix</keyword>
<evidence type="ECO:0000256" key="1">
    <source>
        <dbReference type="ARBA" id="ARBA00004651"/>
    </source>
</evidence>
<dbReference type="Proteomes" id="UP001374803">
    <property type="component" value="Chromosome"/>
</dbReference>
<dbReference type="PANTHER" id="PTHR39087">
    <property type="entry name" value="UPF0104 MEMBRANE PROTEIN MJ1595"/>
    <property type="match status" value="1"/>
</dbReference>
<reference evidence="8" key="1">
    <citation type="submission" date="2021-12" db="EMBL/GenBank/DDBJ databases">
        <title>Discovery of the Pendulisporaceae a myxobacterial family with distinct sporulation behavior and unique specialized metabolism.</title>
        <authorList>
            <person name="Garcia R."/>
            <person name="Popoff A."/>
            <person name="Bader C.D."/>
            <person name="Loehr J."/>
            <person name="Walesch S."/>
            <person name="Walt C."/>
            <person name="Boldt J."/>
            <person name="Bunk B."/>
            <person name="Haeckl F.J.F.P.J."/>
            <person name="Gunesch A.P."/>
            <person name="Birkelbach J."/>
            <person name="Nuebel U."/>
            <person name="Pietschmann T."/>
            <person name="Bach T."/>
            <person name="Mueller R."/>
        </authorList>
    </citation>
    <scope>NUCLEOTIDE SEQUENCE</scope>
    <source>
        <strain evidence="8">MSr11367</strain>
    </source>
</reference>
<evidence type="ECO:0000256" key="7">
    <source>
        <dbReference type="SAM" id="Phobius"/>
    </source>
</evidence>
<dbReference type="InterPro" id="IPR022791">
    <property type="entry name" value="L-PG_synthase/AglD"/>
</dbReference>
<dbReference type="Pfam" id="PF03706">
    <property type="entry name" value="LPG_synthase_TM"/>
    <property type="match status" value="1"/>
</dbReference>
<feature type="region of interest" description="Disordered" evidence="6">
    <location>
        <begin position="1"/>
        <end position="23"/>
    </location>
</feature>